<protein>
    <recommendedName>
        <fullName evidence="4">Helix-turn-helix domain-containing protein</fullName>
    </recommendedName>
</protein>
<feature type="compositionally biased region" description="Basic and acidic residues" evidence="1">
    <location>
        <begin position="88"/>
        <end position="109"/>
    </location>
</feature>
<evidence type="ECO:0000313" key="2">
    <source>
        <dbReference type="EMBL" id="QJY46679.1"/>
    </source>
</evidence>
<dbReference type="Proteomes" id="UP000505377">
    <property type="component" value="Chromosome"/>
</dbReference>
<evidence type="ECO:0000313" key="3">
    <source>
        <dbReference type="Proteomes" id="UP000505377"/>
    </source>
</evidence>
<sequence length="283" mass="30568">MLYVLADHHNSGSGLCCPSTRTIAEEADTDQRTARRHLEALRDRGLLSWSGGYGRGRNRYVLPLDGEGSDPSQVDAGNEGQDPSLDLDDMRGETPHNENRSEAQQDRSEALILRSEANRASDLQEQKSKRTTYRSEEHKGTATPPPAQARTRGGERPREHASPAELNATAASGAAYGLVAAWVERNPGVANGHRRELSKAVDLLLAQGADRAHIPAALDGAHASHWRNPVKALPMAYEDVRRAAAAPTSSARAARNTTDDNIRALLASSERPTTARRAIGGPR</sequence>
<dbReference type="Pfam" id="PF13730">
    <property type="entry name" value="HTH_36"/>
    <property type="match status" value="1"/>
</dbReference>
<name>A0A6M6JJS4_9PSEU</name>
<feature type="region of interest" description="Disordered" evidence="1">
    <location>
        <begin position="244"/>
        <end position="283"/>
    </location>
</feature>
<dbReference type="InterPro" id="IPR036388">
    <property type="entry name" value="WH-like_DNA-bd_sf"/>
</dbReference>
<feature type="region of interest" description="Disordered" evidence="1">
    <location>
        <begin position="60"/>
        <end position="164"/>
    </location>
</feature>
<evidence type="ECO:0008006" key="4">
    <source>
        <dbReference type="Google" id="ProtNLM"/>
    </source>
</evidence>
<feature type="compositionally biased region" description="Basic and acidic residues" evidence="1">
    <location>
        <begin position="116"/>
        <end position="140"/>
    </location>
</feature>
<dbReference type="AlphaFoldDB" id="A0A6M6JJS4"/>
<dbReference type="Gene3D" id="1.10.10.10">
    <property type="entry name" value="Winged helix-like DNA-binding domain superfamily/Winged helix DNA-binding domain"/>
    <property type="match status" value="1"/>
</dbReference>
<reference evidence="2 3" key="1">
    <citation type="submission" date="2020-05" db="EMBL/GenBank/DDBJ databases">
        <authorList>
            <person name="Mo P."/>
        </authorList>
    </citation>
    <scope>NUCLEOTIDE SEQUENCE [LARGE SCALE GENOMIC DNA]</scope>
    <source>
        <strain evidence="2 3">Gen01</strain>
    </source>
</reference>
<organism evidence="2 3">
    <name type="scientific">Pseudonocardia broussonetiae</name>
    <dbReference type="NCBI Taxonomy" id="2736640"/>
    <lineage>
        <taxon>Bacteria</taxon>
        <taxon>Bacillati</taxon>
        <taxon>Actinomycetota</taxon>
        <taxon>Actinomycetes</taxon>
        <taxon>Pseudonocardiales</taxon>
        <taxon>Pseudonocardiaceae</taxon>
        <taxon>Pseudonocardia</taxon>
    </lineage>
</organism>
<dbReference type="EMBL" id="CP053564">
    <property type="protein sequence ID" value="QJY46679.1"/>
    <property type="molecule type" value="Genomic_DNA"/>
</dbReference>
<feature type="compositionally biased region" description="Low complexity" evidence="1">
    <location>
        <begin position="244"/>
        <end position="255"/>
    </location>
</feature>
<accession>A0A6M6JJS4</accession>
<gene>
    <name evidence="2" type="ORF">HOP40_13320</name>
</gene>
<keyword evidence="3" id="KW-1185">Reference proteome</keyword>
<proteinExistence type="predicted"/>
<evidence type="ECO:0000256" key="1">
    <source>
        <dbReference type="SAM" id="MobiDB-lite"/>
    </source>
</evidence>
<feature type="compositionally biased region" description="Basic and acidic residues" evidence="1">
    <location>
        <begin position="152"/>
        <end position="162"/>
    </location>
</feature>
<dbReference type="KEGG" id="pbro:HOP40_13320"/>